<comment type="caution">
    <text evidence="2">The sequence shown here is derived from an EMBL/GenBank/DDBJ whole genome shotgun (WGS) entry which is preliminary data.</text>
</comment>
<feature type="compositionally biased region" description="Basic and acidic residues" evidence="1">
    <location>
        <begin position="261"/>
        <end position="281"/>
    </location>
</feature>
<protein>
    <submittedName>
        <fullName evidence="2">Uncharacterized protein</fullName>
    </submittedName>
</protein>
<feature type="compositionally biased region" description="Polar residues" evidence="1">
    <location>
        <begin position="161"/>
        <end position="171"/>
    </location>
</feature>
<dbReference type="Proteomes" id="UP001283361">
    <property type="component" value="Unassembled WGS sequence"/>
</dbReference>
<feature type="compositionally biased region" description="Low complexity" evidence="1">
    <location>
        <begin position="941"/>
        <end position="973"/>
    </location>
</feature>
<feature type="region of interest" description="Disordered" evidence="1">
    <location>
        <begin position="758"/>
        <end position="887"/>
    </location>
</feature>
<feature type="compositionally biased region" description="Low complexity" evidence="1">
    <location>
        <begin position="1043"/>
        <end position="1057"/>
    </location>
</feature>
<feature type="region of interest" description="Disordered" evidence="1">
    <location>
        <begin position="1041"/>
        <end position="1062"/>
    </location>
</feature>
<evidence type="ECO:0000313" key="2">
    <source>
        <dbReference type="EMBL" id="KAK3775253.1"/>
    </source>
</evidence>
<name>A0AAE0ZTB5_9GAST</name>
<evidence type="ECO:0000313" key="3">
    <source>
        <dbReference type="Proteomes" id="UP001283361"/>
    </source>
</evidence>
<dbReference type="EMBL" id="JAWDGP010003346">
    <property type="protein sequence ID" value="KAK3775253.1"/>
    <property type="molecule type" value="Genomic_DNA"/>
</dbReference>
<proteinExistence type="predicted"/>
<evidence type="ECO:0000256" key="1">
    <source>
        <dbReference type="SAM" id="MobiDB-lite"/>
    </source>
</evidence>
<feature type="region of interest" description="Disordered" evidence="1">
    <location>
        <begin position="158"/>
        <end position="180"/>
    </location>
</feature>
<feature type="region of interest" description="Disordered" evidence="1">
    <location>
        <begin position="574"/>
        <end position="739"/>
    </location>
</feature>
<feature type="region of interest" description="Disordered" evidence="1">
    <location>
        <begin position="241"/>
        <end position="304"/>
    </location>
</feature>
<feature type="compositionally biased region" description="Basic and acidic residues" evidence="1">
    <location>
        <begin position="241"/>
        <end position="251"/>
    </location>
</feature>
<feature type="compositionally biased region" description="Basic and acidic residues" evidence="1">
    <location>
        <begin position="719"/>
        <end position="732"/>
    </location>
</feature>
<feature type="region of interest" description="Disordered" evidence="1">
    <location>
        <begin position="941"/>
        <end position="993"/>
    </location>
</feature>
<feature type="compositionally biased region" description="Low complexity" evidence="1">
    <location>
        <begin position="587"/>
        <end position="629"/>
    </location>
</feature>
<feature type="compositionally biased region" description="Polar residues" evidence="1">
    <location>
        <begin position="675"/>
        <end position="692"/>
    </location>
</feature>
<organism evidence="2 3">
    <name type="scientific">Elysia crispata</name>
    <name type="common">lettuce slug</name>
    <dbReference type="NCBI Taxonomy" id="231223"/>
    <lineage>
        <taxon>Eukaryota</taxon>
        <taxon>Metazoa</taxon>
        <taxon>Spiralia</taxon>
        <taxon>Lophotrochozoa</taxon>
        <taxon>Mollusca</taxon>
        <taxon>Gastropoda</taxon>
        <taxon>Heterobranchia</taxon>
        <taxon>Euthyneura</taxon>
        <taxon>Panpulmonata</taxon>
        <taxon>Sacoglossa</taxon>
        <taxon>Placobranchoidea</taxon>
        <taxon>Plakobranchidae</taxon>
        <taxon>Elysia</taxon>
    </lineage>
</organism>
<feature type="compositionally biased region" description="Polar residues" evidence="1">
    <location>
        <begin position="851"/>
        <end position="866"/>
    </location>
</feature>
<accession>A0AAE0ZTB5</accession>
<gene>
    <name evidence="2" type="ORF">RRG08_044929</name>
</gene>
<reference evidence="2" key="1">
    <citation type="journal article" date="2023" name="G3 (Bethesda)">
        <title>A reference genome for the long-term kleptoplast-retaining sea slug Elysia crispata morphotype clarki.</title>
        <authorList>
            <person name="Eastman K.E."/>
            <person name="Pendleton A.L."/>
            <person name="Shaikh M.A."/>
            <person name="Suttiyut T."/>
            <person name="Ogas R."/>
            <person name="Tomko P."/>
            <person name="Gavelis G."/>
            <person name="Widhalm J.R."/>
            <person name="Wisecaver J.H."/>
        </authorList>
    </citation>
    <scope>NUCLEOTIDE SEQUENCE</scope>
    <source>
        <strain evidence="2">ECLA1</strain>
    </source>
</reference>
<feature type="compositionally biased region" description="Basic residues" evidence="1">
    <location>
        <begin position="282"/>
        <end position="296"/>
    </location>
</feature>
<keyword evidence="3" id="KW-1185">Reference proteome</keyword>
<feature type="compositionally biased region" description="Polar residues" evidence="1">
    <location>
        <begin position="770"/>
        <end position="779"/>
    </location>
</feature>
<feature type="compositionally biased region" description="Low complexity" evidence="1">
    <location>
        <begin position="659"/>
        <end position="674"/>
    </location>
</feature>
<feature type="compositionally biased region" description="Polar residues" evidence="1">
    <location>
        <begin position="878"/>
        <end position="887"/>
    </location>
</feature>
<sequence length="1396" mass="152026">MIRINRQTSSMFLSREERVVNLDNEEFKPSQACLSSALYPGLMTSVPIRATLQRQPRFRPRLKLASLGHVRFPLLLQILMTTCTQSHVIDRDGSQGVVLAPPISSLSAPLTVFAPESVRDAYRVDVAQTSNNHETDYLRANLVPYGELVLTPQKHKIPVSATGSTDSSGYRSATHPDSESDLHADSLYFRKGSSAGLDSGNKLIGNLLRLNTVDKIFSDVKYYIQEVFNTVSSKLPSLRAEEGKGGFERNSSHNYRYPVKQNEKSSPRNIHRDSHGAPEKRRGPKVSTRKSRRRRSAPTTSKFTGLVVGATENKNLQSSVARFLQDVEKSIWQQQSNVTRAFSVNHPASILGSFSSTVLTNFRGKPQEAELRHDPQYELPDVNALTQLLVLNCLTEAGIYGSAQNPDVSEVLDMLSSLDAFHIQGRMGGSALITMWPEQLMEGSEGWRSYPENLLLTAVKNRNTLRQLQNLASTCDSCHTSKQGLNSINRDRLCSSYFATPLRDVVVSKGTPPDVMNSFANLALGAIFNAKIRLEDQTDKQVFATELAQWSNSNAKIDLLIKKLKKMVIVFPSTAASSSTQPPPQTTPTLTSTSTSTTTTTTTMAPTTVATTSNTTTSTASPSTTTTTTERVPLPKPIATHSTNQTMPAESEPEEPNHANLQATTSSLTATNSTERLNVSSSTTLEAGNVTSIDDDDTNSSRAVGGEEPSILGGAVDNDVDRKNQDKMEGKENGTFSEDDIQALVSGLFGSEINETNSTVKANSRKRRSVVNNENTTSEEIGGRNNTSEKIDEENEEKEEETKDSALNSTAATEPEQISPPTPAWSTTTPTPNSRNQNSELALDQPERTDQGNGTFNDISSPTETQGLAGELKPVDNGTLTSVSDLDNSTSLELNPLLTKDYSRVQDELHQNNVSAGGSLTEAPHTSTLGSKIEVRSISLTSSTSTAATTTLVTTNSPPETTSARPTTETKTQTPPPTTPPAVTTPSSSGAGHVNQVVDSVSYFALREYLDDVLPSATEDVLMIPSMLSDSPEDFIIQEPGISEQSSRSSDPSSEYSRAADDGDLWHNGQVFCRYNSVDPTSTATAVHALVVSSMAGLVDLQTDLQLQRILRSSLHYLTWLVTHPDNLLTSVALSRFPSRFQLYLVLSRITFQLTSMQSRDSDLFDFASTEIKNFLDAVHGPMTFAILDSIKDGGLGTDGRTRVYIDDFVGTADFEENGKPKVSGDDRVFSSAVAASTLIFSWTTQDKDGSLKFDKDIQDPVRIAVNSLVNFVIGKVLNDGDRHTSVLMSDLVKNCDTLLSRFPYNTVSTIEGNPVETPQADGKLRFGVRGYIPKQVYEAQLSSNQFGKKAPSPTVARKLNSPSSYFRIWSSLVYTRAVSLMAVSLAANLQVDGDE</sequence>